<protein>
    <recommendedName>
        <fullName evidence="3">N-acetyltransferase domain-containing protein</fullName>
    </recommendedName>
</protein>
<gene>
    <name evidence="1" type="ORF">Ddye_025426</name>
</gene>
<evidence type="ECO:0000313" key="1">
    <source>
        <dbReference type="EMBL" id="KAK2637631.1"/>
    </source>
</evidence>
<dbReference type="EMBL" id="JANJYI010000008">
    <property type="protein sequence ID" value="KAK2637631.1"/>
    <property type="molecule type" value="Genomic_DNA"/>
</dbReference>
<reference evidence="1" key="1">
    <citation type="journal article" date="2023" name="Plant J.">
        <title>Genome sequences and population genomics provide insights into the demographic history, inbreeding, and mutation load of two 'living fossil' tree species of Dipteronia.</title>
        <authorList>
            <person name="Feng Y."/>
            <person name="Comes H.P."/>
            <person name="Chen J."/>
            <person name="Zhu S."/>
            <person name="Lu R."/>
            <person name="Zhang X."/>
            <person name="Li P."/>
            <person name="Qiu J."/>
            <person name="Olsen K.M."/>
            <person name="Qiu Y."/>
        </authorList>
    </citation>
    <scope>NUCLEOTIDE SEQUENCE</scope>
    <source>
        <strain evidence="1">KIB01</strain>
    </source>
</reference>
<name>A0AAD9TKD2_9ROSI</name>
<dbReference type="Gene3D" id="3.40.630.30">
    <property type="match status" value="1"/>
</dbReference>
<dbReference type="SUPFAM" id="SSF55729">
    <property type="entry name" value="Acyl-CoA N-acyltransferases (Nat)"/>
    <property type="match status" value="1"/>
</dbReference>
<evidence type="ECO:0000313" key="2">
    <source>
        <dbReference type="Proteomes" id="UP001280121"/>
    </source>
</evidence>
<dbReference type="PANTHER" id="PTHR46067">
    <property type="entry name" value="ACYL-COA N-ACYLTRANSFERASES (NAT) SUPERFAMILY PROTEIN"/>
    <property type="match status" value="1"/>
</dbReference>
<dbReference type="InterPro" id="IPR016181">
    <property type="entry name" value="Acyl_CoA_acyltransferase"/>
</dbReference>
<comment type="caution">
    <text evidence="1">The sequence shown here is derived from an EMBL/GenBank/DDBJ whole genome shotgun (WGS) entry which is preliminary data.</text>
</comment>
<evidence type="ECO:0008006" key="3">
    <source>
        <dbReference type="Google" id="ProtNLM"/>
    </source>
</evidence>
<dbReference type="PANTHER" id="PTHR46067:SF16">
    <property type="entry name" value="N-ACETYLTRANSFERASE DOMAIN-CONTAINING PROTEIN"/>
    <property type="match status" value="1"/>
</dbReference>
<dbReference type="Proteomes" id="UP001280121">
    <property type="component" value="Unassembled WGS sequence"/>
</dbReference>
<proteinExistence type="predicted"/>
<sequence length="70" mass="8100">MGRCRDDVWYAVVEEFWGQEVATKAVKIALGEVFKDFPEVVRLQAYVDVENKAKGCWRKLGNLGSFKRVY</sequence>
<accession>A0AAD9TKD2</accession>
<organism evidence="1 2">
    <name type="scientific">Dipteronia dyeriana</name>
    <dbReference type="NCBI Taxonomy" id="168575"/>
    <lineage>
        <taxon>Eukaryota</taxon>
        <taxon>Viridiplantae</taxon>
        <taxon>Streptophyta</taxon>
        <taxon>Embryophyta</taxon>
        <taxon>Tracheophyta</taxon>
        <taxon>Spermatophyta</taxon>
        <taxon>Magnoliopsida</taxon>
        <taxon>eudicotyledons</taxon>
        <taxon>Gunneridae</taxon>
        <taxon>Pentapetalae</taxon>
        <taxon>rosids</taxon>
        <taxon>malvids</taxon>
        <taxon>Sapindales</taxon>
        <taxon>Sapindaceae</taxon>
        <taxon>Hippocastanoideae</taxon>
        <taxon>Acereae</taxon>
        <taxon>Dipteronia</taxon>
    </lineage>
</organism>
<keyword evidence="2" id="KW-1185">Reference proteome</keyword>
<dbReference type="AlphaFoldDB" id="A0AAD9TKD2"/>